<evidence type="ECO:0000313" key="2">
    <source>
        <dbReference type="Proteomes" id="UP001217089"/>
    </source>
</evidence>
<accession>A0ABQ9EAH2</accession>
<gene>
    <name evidence="1" type="ORF">KUTeg_021351</name>
</gene>
<name>A0ABQ9EAH2_TEGGR</name>
<dbReference type="Proteomes" id="UP001217089">
    <property type="component" value="Unassembled WGS sequence"/>
</dbReference>
<organism evidence="1 2">
    <name type="scientific">Tegillarca granosa</name>
    <name type="common">Malaysian cockle</name>
    <name type="synonym">Anadara granosa</name>
    <dbReference type="NCBI Taxonomy" id="220873"/>
    <lineage>
        <taxon>Eukaryota</taxon>
        <taxon>Metazoa</taxon>
        <taxon>Spiralia</taxon>
        <taxon>Lophotrochozoa</taxon>
        <taxon>Mollusca</taxon>
        <taxon>Bivalvia</taxon>
        <taxon>Autobranchia</taxon>
        <taxon>Pteriomorphia</taxon>
        <taxon>Arcoida</taxon>
        <taxon>Arcoidea</taxon>
        <taxon>Arcidae</taxon>
        <taxon>Tegillarca</taxon>
    </lineage>
</organism>
<sequence length="100" mass="11344">MIFRTVFDIEVKTAKMAGLIRGILNQTRSSIEKANNLKKAMDLNKWDGKLGWAIGPLFSIFRTDDIRAGKLVGTDKYGNKYVIYKEHVFMDYDGAQVPAE</sequence>
<reference evidence="1 2" key="1">
    <citation type="submission" date="2022-12" db="EMBL/GenBank/DDBJ databases">
        <title>Chromosome-level genome of Tegillarca granosa.</title>
        <authorList>
            <person name="Kim J."/>
        </authorList>
    </citation>
    <scope>NUCLEOTIDE SEQUENCE [LARGE SCALE GENOMIC DNA]</scope>
    <source>
        <strain evidence="1">Teg-2019</strain>
        <tissue evidence="1">Adductor muscle</tissue>
    </source>
</reference>
<keyword evidence="2" id="KW-1185">Reference proteome</keyword>
<proteinExistence type="predicted"/>
<protein>
    <submittedName>
        <fullName evidence="1">Uncharacterized protein</fullName>
    </submittedName>
</protein>
<comment type="caution">
    <text evidence="1">The sequence shown here is derived from an EMBL/GenBank/DDBJ whole genome shotgun (WGS) entry which is preliminary data.</text>
</comment>
<evidence type="ECO:0000313" key="1">
    <source>
        <dbReference type="EMBL" id="KAJ8302364.1"/>
    </source>
</evidence>
<feature type="non-terminal residue" evidence="1">
    <location>
        <position position="100"/>
    </location>
</feature>
<dbReference type="EMBL" id="JARBDR010000918">
    <property type="protein sequence ID" value="KAJ8302364.1"/>
    <property type="molecule type" value="Genomic_DNA"/>
</dbReference>